<proteinExistence type="predicted"/>
<reference evidence="1 2" key="1">
    <citation type="submission" date="2018-05" db="EMBL/GenBank/DDBJ databases">
        <title>Marinilabilia rubrum sp. nov., isolated from saltern sediment.</title>
        <authorList>
            <person name="Zhang R."/>
        </authorList>
    </citation>
    <scope>NUCLEOTIDE SEQUENCE [LARGE SCALE GENOMIC DNA]</scope>
    <source>
        <strain evidence="1 2">WTE16</strain>
    </source>
</reference>
<sequence length="77" mass="9062">MGIKKDKLNLIEWISKIEDFSIIYQIKKIKDSSAQSFKQSDNLSKGEKDSILRGLKDFENKNTHSHTKARKIYEKYL</sequence>
<dbReference type="EMBL" id="QEWP01000005">
    <property type="protein sequence ID" value="PWD99776.1"/>
    <property type="molecule type" value="Genomic_DNA"/>
</dbReference>
<dbReference type="OrthoDB" id="770454at2"/>
<gene>
    <name evidence="1" type="ORF">DDZ16_07730</name>
</gene>
<comment type="caution">
    <text evidence="1">The sequence shown here is derived from an EMBL/GenBank/DDBJ whole genome shotgun (WGS) entry which is preliminary data.</text>
</comment>
<evidence type="ECO:0000313" key="1">
    <source>
        <dbReference type="EMBL" id="PWD99776.1"/>
    </source>
</evidence>
<dbReference type="AlphaFoldDB" id="A0A2U2B9R4"/>
<name>A0A2U2B9R4_9BACT</name>
<protein>
    <submittedName>
        <fullName evidence="1">Uncharacterized protein</fullName>
    </submittedName>
</protein>
<organism evidence="1 2">
    <name type="scientific">Marinilabilia rubra</name>
    <dbReference type="NCBI Taxonomy" id="2162893"/>
    <lineage>
        <taxon>Bacteria</taxon>
        <taxon>Pseudomonadati</taxon>
        <taxon>Bacteroidota</taxon>
        <taxon>Bacteroidia</taxon>
        <taxon>Marinilabiliales</taxon>
        <taxon>Marinilabiliaceae</taxon>
        <taxon>Marinilabilia</taxon>
    </lineage>
</organism>
<keyword evidence="2" id="KW-1185">Reference proteome</keyword>
<dbReference type="Proteomes" id="UP000244956">
    <property type="component" value="Unassembled WGS sequence"/>
</dbReference>
<accession>A0A2U2B9R4</accession>
<evidence type="ECO:0000313" key="2">
    <source>
        <dbReference type="Proteomes" id="UP000244956"/>
    </source>
</evidence>
<dbReference type="RefSeq" id="WP_109263877.1">
    <property type="nucleotide sequence ID" value="NZ_QEWP01000005.1"/>
</dbReference>